<reference evidence="1" key="1">
    <citation type="journal article" date="2014" name="Nucleic Acids Res.">
        <title>The evolutionary dynamics of variant antigen genes in Babesia reveal a history of genomic innovation underlying host-parasite interaction.</title>
        <authorList>
            <person name="Jackson A.P."/>
            <person name="Otto T.D."/>
            <person name="Darby A."/>
            <person name="Ramaprasad A."/>
            <person name="Xia D."/>
            <person name="Echaide I.E."/>
            <person name="Farber M."/>
            <person name="Gahlot S."/>
            <person name="Gamble J."/>
            <person name="Gupta D."/>
            <person name="Gupta Y."/>
            <person name="Jackson L."/>
            <person name="Malandrin L."/>
            <person name="Malas T.B."/>
            <person name="Moussa E."/>
            <person name="Nair M."/>
            <person name="Reid A.J."/>
            <person name="Sanders M."/>
            <person name="Sharma J."/>
            <person name="Tracey A."/>
            <person name="Quail M.A."/>
            <person name="Weir W."/>
            <person name="Wastling J.M."/>
            <person name="Hall N."/>
            <person name="Willadsen P."/>
            <person name="Lingelbach K."/>
            <person name="Shiels B."/>
            <person name="Tait A."/>
            <person name="Berriman M."/>
            <person name="Allred D.R."/>
            <person name="Pain A."/>
        </authorList>
    </citation>
    <scope>NUCLEOTIDE SEQUENCE</scope>
    <source>
        <strain evidence="1">1802A</strain>
    </source>
</reference>
<evidence type="ECO:0000313" key="1">
    <source>
        <dbReference type="EMBL" id="KAK1937584.1"/>
    </source>
</evidence>
<name>A0AAD9LJF5_BABDI</name>
<sequence>MTGSSNGGVGSHDGNACAASEERLWSPIDPSGLLRSCCGCNKPDLHSQLVFNHNPSEVLRVTGNNGPLPSSTVHVVPTGERIVFPQSSTAVCQRLVDSQLSTNGPGSGSSDTTHRKLVANRGRGDVDDLHDTGGHTTTLAPCETGCGYDSSAEDVDLQGLFDNITGNLRRLPLVSSACELCCNNCMVSKDADMTLQAREQPFPCPHSLSLRHTPEAYNMKIFDDAISAKVPLQEVYRRGAEPHHSVDVYTAKLDNISKRIHPAASLPSSTTVFEKAVFEDGPHVDVDYLLTYRPETLQGDAYNLTGPSTHRIEASFDTEHVDDALLKNLDITVLRNVASRIPSKSKAKVDIASLLDELTASKADETKGQFSRDSTIALTGAVSDRHDYKRSQWVCPNEFRVTGVMRQQPRSGASSRRFESRDGTFTSNRFSIQDSTATSRVFSAYPSQSFDMMPIAQLQATGRELSIDSSDDMYYDNDMSLDTLMSKYLRLRKDADCPDSIRRTLKHLICFRQNKDRLYLRRRMVTSENGHDTLRRDANIMSTTLHNILNRIGFYDATVHSTDEILNMEQQGNDGNCSEYTYSSITVSSYQSFYESVFAAIDSRTIAQSTTLDLHDNMVDIYGILTVSDENRSKIIPGDRSEMYCELRGKALYFYSLRSYVTTAAKLIEEEPSIILQLDESFTCVGFNDRKTGDSLLRVTGERYTIKGQKATIDDEHDDPFDKAETGDDDSYIMYLKLFSSHDDIWRWYKALSARSKIRSFLSLLENGHQLVPYNWNIYFMLYPKLMELDLSCLTFDVKLESRIVGNYVTPPIRRLISSRRDISDLELVDFISTWCMEIDTLDLSGNVLTLNECGPVFVDFIHRAKVRYLCLDDNPLSPDAFDLLGGLFFGGCLQTLSMRGCRLYDKVIPMLKQLNQKMDVKDRFFVDLRDCTGSDDTLHFIKSYPFNRVKVISLPSHAVFREMYMECFVDSKSVPDIYALGTTLDGRLLSARSLGFQNPVKWLRSKQDSGFRIPFCGFCRSKSLRYTLDNDYLFYEYKMPYLVGYKQDRHQKSRGNKPRRPQIAQILFVTSCAIVLMNDLRWLKVKGHPPRSAHLANSKTRTVLIRAYTDNSTRRWFEIINRTIGGIHYVEYLKGHPDVTPSKHILSFCRTPDAPYLVLYDIPYDRELWVAFLRCLNSQSVLRVVDFSNMKLTEDNLTFPALLFGGVTLDRLDFSFNNVNLRNATATIFNALLPPLTCHTYNISHNPLGDCKLSSVLFVDVCLKAEAVKICFNHCDLGDEFLSHTLALLSQINHGSDKPRLELVELEGNHFSVELLCDFVDTLTETFPSVMSVRLYASVTAPELTEDMIYRHKMSLLDSYSSPEPLFGHFIRKKYVQKPKRTTRESVERLFQERQCSTSNASDRATSNQN</sequence>
<dbReference type="Proteomes" id="UP001195914">
    <property type="component" value="Unassembled WGS sequence"/>
</dbReference>
<dbReference type="InterPro" id="IPR032675">
    <property type="entry name" value="LRR_dom_sf"/>
</dbReference>
<proteinExistence type="predicted"/>
<organism evidence="1 2">
    <name type="scientific">Babesia divergens</name>
    <dbReference type="NCBI Taxonomy" id="32595"/>
    <lineage>
        <taxon>Eukaryota</taxon>
        <taxon>Sar</taxon>
        <taxon>Alveolata</taxon>
        <taxon>Apicomplexa</taxon>
        <taxon>Aconoidasida</taxon>
        <taxon>Piroplasmida</taxon>
        <taxon>Babesiidae</taxon>
        <taxon>Babesia</taxon>
    </lineage>
</organism>
<reference evidence="1" key="2">
    <citation type="submission" date="2021-05" db="EMBL/GenBank/DDBJ databases">
        <authorList>
            <person name="Pain A."/>
        </authorList>
    </citation>
    <scope>NUCLEOTIDE SEQUENCE</scope>
    <source>
        <strain evidence="1">1802A</strain>
    </source>
</reference>
<evidence type="ECO:0000313" key="2">
    <source>
        <dbReference type="Proteomes" id="UP001195914"/>
    </source>
</evidence>
<gene>
    <name evidence="1" type="ORF">X943_003097</name>
</gene>
<keyword evidence="2" id="KW-1185">Reference proteome</keyword>
<accession>A0AAD9LJF5</accession>
<comment type="caution">
    <text evidence="1">The sequence shown here is derived from an EMBL/GenBank/DDBJ whole genome shotgun (WGS) entry which is preliminary data.</text>
</comment>
<dbReference type="Gene3D" id="3.80.10.10">
    <property type="entry name" value="Ribonuclease Inhibitor"/>
    <property type="match status" value="2"/>
</dbReference>
<protein>
    <submittedName>
        <fullName evidence="1">Uncharacterized protein</fullName>
    </submittedName>
</protein>
<dbReference type="EMBL" id="JAHBMH010000033">
    <property type="protein sequence ID" value="KAK1937584.1"/>
    <property type="molecule type" value="Genomic_DNA"/>
</dbReference>
<dbReference type="SUPFAM" id="SSF52047">
    <property type="entry name" value="RNI-like"/>
    <property type="match status" value="1"/>
</dbReference>